<feature type="transmembrane region" description="Helical" evidence="1">
    <location>
        <begin position="137"/>
        <end position="160"/>
    </location>
</feature>
<keyword evidence="3" id="KW-1185">Reference proteome</keyword>
<organism evidence="2 3">
    <name type="scientific">Ignicoccus hospitalis (strain KIN4/I / DSM 18386 / JCM 14125)</name>
    <dbReference type="NCBI Taxonomy" id="453591"/>
    <lineage>
        <taxon>Archaea</taxon>
        <taxon>Thermoproteota</taxon>
        <taxon>Thermoprotei</taxon>
        <taxon>Desulfurococcales</taxon>
        <taxon>Desulfurococcaceae</taxon>
        <taxon>Ignicoccus</taxon>
    </lineage>
</organism>
<keyword evidence="1" id="KW-1133">Transmembrane helix</keyword>
<proteinExistence type="predicted"/>
<sequence>MFHPGVLGASIMAIGPLSKTIAQISKLEVCRNASSYWSFVITLVLLLDLLITPSLAEGSSLVGILVFLVLRVLLLFALAVDRVAENVSYAIRVNWELVKLLEDKASLNKLYTLTTVGLFLVAATLLVLSYISLATGMWNLTTLSLVIVLIISNSLLYSLIIRPKSMALGALFASLASIIDVIAMYFIAKRPSELIVSGALSISDVFVILGINVVGVTLCQSAES</sequence>
<dbReference type="STRING" id="453591.Igni_0015"/>
<feature type="transmembrane region" description="Helical" evidence="1">
    <location>
        <begin position="61"/>
        <end position="80"/>
    </location>
</feature>
<feature type="transmembrane region" description="Helical" evidence="1">
    <location>
        <begin position="110"/>
        <end position="131"/>
    </location>
</feature>
<name>A8A8E7_IGNH4</name>
<dbReference type="HOGENOM" id="CLU_1232758_0_0_2"/>
<reference evidence="2 3" key="1">
    <citation type="journal article" date="2008" name="Genome Biol.">
        <title>A genomic analysis of the archaeal system Ignicoccus hospitalis-Nanoarchaeum equitans.</title>
        <authorList>
            <person name="Podar M."/>
            <person name="Anderson I."/>
            <person name="Makarova K.S."/>
            <person name="Elkins J.G."/>
            <person name="Ivanova N."/>
            <person name="Wall M.A."/>
            <person name="Lykidis A."/>
            <person name="Mavromatis K."/>
            <person name="Sun H."/>
            <person name="Hudson M.E."/>
            <person name="Chen W."/>
            <person name="Deciu C."/>
            <person name="Hutchison D."/>
            <person name="Eads J.R."/>
            <person name="Anderson A."/>
            <person name="Fernandes F."/>
            <person name="Szeto E."/>
            <person name="Lapidus A."/>
            <person name="Kyrpides N.C."/>
            <person name="Saier M.H.Jr."/>
            <person name="Richardson P.M."/>
            <person name="Rachel R."/>
            <person name="Huber H."/>
            <person name="Eisen J.A."/>
            <person name="Koonin E.V."/>
            <person name="Keller M."/>
            <person name="Stetter K.O."/>
        </authorList>
    </citation>
    <scope>NUCLEOTIDE SEQUENCE [LARGE SCALE GENOMIC DNA]</scope>
    <source>
        <strain evidence="3">KIN4/I / DSM 18386 / JCM 14125</strain>
    </source>
</reference>
<dbReference type="Proteomes" id="UP000000262">
    <property type="component" value="Chromosome"/>
</dbReference>
<dbReference type="KEGG" id="iho:Igni_0015"/>
<feature type="transmembrane region" description="Helical" evidence="1">
    <location>
        <begin position="36"/>
        <end position="55"/>
    </location>
</feature>
<keyword evidence="1" id="KW-0812">Transmembrane</keyword>
<dbReference type="EMBL" id="CP000816">
    <property type="protein sequence ID" value="ABU81199.1"/>
    <property type="molecule type" value="Genomic_DNA"/>
</dbReference>
<dbReference type="AlphaFoldDB" id="A8A8E7"/>
<evidence type="ECO:0000313" key="3">
    <source>
        <dbReference type="Proteomes" id="UP000000262"/>
    </source>
</evidence>
<protein>
    <submittedName>
        <fullName evidence="2">Uncharacterized protein</fullName>
    </submittedName>
</protein>
<feature type="transmembrane region" description="Helical" evidence="1">
    <location>
        <begin position="194"/>
        <end position="219"/>
    </location>
</feature>
<accession>A8A8E7</accession>
<feature type="transmembrane region" description="Helical" evidence="1">
    <location>
        <begin position="167"/>
        <end position="188"/>
    </location>
</feature>
<evidence type="ECO:0000313" key="2">
    <source>
        <dbReference type="EMBL" id="ABU81199.1"/>
    </source>
</evidence>
<gene>
    <name evidence="2" type="ordered locus">Igni_0015</name>
</gene>
<evidence type="ECO:0000256" key="1">
    <source>
        <dbReference type="SAM" id="Phobius"/>
    </source>
</evidence>
<keyword evidence="1" id="KW-0472">Membrane</keyword>